<name>A0A0M6YG47_9RHOB</name>
<gene>
    <name evidence="8" type="ORF">JDO7802_00649</name>
</gene>
<feature type="transmembrane region" description="Helical" evidence="5">
    <location>
        <begin position="143"/>
        <end position="159"/>
    </location>
</feature>
<feature type="transmembrane region" description="Helical" evidence="5">
    <location>
        <begin position="195"/>
        <end position="216"/>
    </location>
</feature>
<evidence type="ECO:0000313" key="8">
    <source>
        <dbReference type="EMBL" id="CTQ48645.1"/>
    </source>
</evidence>
<dbReference type="GO" id="GO:0016020">
    <property type="term" value="C:membrane"/>
    <property type="evidence" value="ECO:0007669"/>
    <property type="project" value="UniProtKB-SubCell"/>
</dbReference>
<dbReference type="AlphaFoldDB" id="A0A0M6YG47"/>
<dbReference type="PANTHER" id="PTHR32322:SF9">
    <property type="entry name" value="AMINO-ACID METABOLITE EFFLUX PUMP-RELATED"/>
    <property type="match status" value="1"/>
</dbReference>
<protein>
    <submittedName>
        <fullName evidence="8">Carboxylate/amino acid/amine transporter</fullName>
    </submittedName>
</protein>
<feature type="transmembrane region" description="Helical" evidence="5">
    <location>
        <begin position="33"/>
        <end position="51"/>
    </location>
</feature>
<dbReference type="InterPro" id="IPR050638">
    <property type="entry name" value="AA-Vitamin_Transporters"/>
</dbReference>
<evidence type="ECO:0000256" key="3">
    <source>
        <dbReference type="ARBA" id="ARBA00022989"/>
    </source>
</evidence>
<organism evidence="8 9">
    <name type="scientific">Jannaschia donghaensis</name>
    <dbReference type="NCBI Taxonomy" id="420998"/>
    <lineage>
        <taxon>Bacteria</taxon>
        <taxon>Pseudomonadati</taxon>
        <taxon>Pseudomonadota</taxon>
        <taxon>Alphaproteobacteria</taxon>
        <taxon>Rhodobacterales</taxon>
        <taxon>Roseobacteraceae</taxon>
        <taxon>Jannaschia</taxon>
    </lineage>
</organism>
<reference evidence="8 9" key="1">
    <citation type="submission" date="2015-07" db="EMBL/GenBank/DDBJ databases">
        <authorList>
            <person name="Noorani M."/>
        </authorList>
    </citation>
    <scope>NUCLEOTIDE SEQUENCE [LARGE SCALE GENOMIC DNA]</scope>
    <source>
        <strain evidence="8 9">CECT 7802</strain>
    </source>
</reference>
<feature type="signal peptide" evidence="6">
    <location>
        <begin position="1"/>
        <end position="23"/>
    </location>
</feature>
<sequence length="282" mass="28151">MQLVLLTALALCFLAANSLLTRAGVLDGTDPLAFAAIRVAAGAAVLAVLAARRGITVTGARRWGAAAALVVYLLGFSLAYRTLDAGLGALILFATVQLGLFGLSLIRRERAGPLRLVGMGVALTGLVWLLLPGGGVRADPVDAALMIVAGLGWAAYTFAGKFEPKPLAGTAGNFLVGTALFAAAFPIWWGAPVTLAGVVLAVVSGGLASGIGYALLFRVLPRMGVATAGVLQLAVPVIAMAGGAALLGEVPGVRALAAGALVLAGIGLATARPYSRISSSGS</sequence>
<comment type="subcellular location">
    <subcellularLocation>
        <location evidence="1">Membrane</location>
        <topology evidence="1">Multi-pass membrane protein</topology>
    </subcellularLocation>
</comment>
<proteinExistence type="predicted"/>
<evidence type="ECO:0000313" key="9">
    <source>
        <dbReference type="Proteomes" id="UP000049222"/>
    </source>
</evidence>
<feature type="domain" description="EamA" evidence="7">
    <location>
        <begin position="144"/>
        <end position="269"/>
    </location>
</feature>
<keyword evidence="3 5" id="KW-1133">Transmembrane helix</keyword>
<keyword evidence="6" id="KW-0732">Signal</keyword>
<evidence type="ECO:0000256" key="1">
    <source>
        <dbReference type="ARBA" id="ARBA00004141"/>
    </source>
</evidence>
<feature type="transmembrane region" description="Helical" evidence="5">
    <location>
        <begin position="63"/>
        <end position="80"/>
    </location>
</feature>
<feature type="transmembrane region" description="Helical" evidence="5">
    <location>
        <begin position="171"/>
        <end position="189"/>
    </location>
</feature>
<dbReference type="OrthoDB" id="321830at2"/>
<keyword evidence="2 5" id="KW-0812">Transmembrane</keyword>
<keyword evidence="4 5" id="KW-0472">Membrane</keyword>
<evidence type="ECO:0000256" key="5">
    <source>
        <dbReference type="SAM" id="Phobius"/>
    </source>
</evidence>
<evidence type="ECO:0000259" key="7">
    <source>
        <dbReference type="Pfam" id="PF00892"/>
    </source>
</evidence>
<feature type="chain" id="PRO_5005808214" evidence="6">
    <location>
        <begin position="24"/>
        <end position="282"/>
    </location>
</feature>
<dbReference type="SUPFAM" id="SSF103481">
    <property type="entry name" value="Multidrug resistance efflux transporter EmrE"/>
    <property type="match status" value="2"/>
</dbReference>
<dbReference type="InterPro" id="IPR037185">
    <property type="entry name" value="EmrE-like"/>
</dbReference>
<feature type="transmembrane region" description="Helical" evidence="5">
    <location>
        <begin position="253"/>
        <end position="271"/>
    </location>
</feature>
<feature type="transmembrane region" description="Helical" evidence="5">
    <location>
        <begin position="86"/>
        <end position="106"/>
    </location>
</feature>
<accession>A0A0M6YG47</accession>
<keyword evidence="9" id="KW-1185">Reference proteome</keyword>
<dbReference type="Proteomes" id="UP000049222">
    <property type="component" value="Unassembled WGS sequence"/>
</dbReference>
<evidence type="ECO:0000256" key="6">
    <source>
        <dbReference type="SAM" id="SignalP"/>
    </source>
</evidence>
<dbReference type="EMBL" id="CXSU01000005">
    <property type="protein sequence ID" value="CTQ48645.1"/>
    <property type="molecule type" value="Genomic_DNA"/>
</dbReference>
<feature type="transmembrane region" description="Helical" evidence="5">
    <location>
        <begin position="223"/>
        <end position="247"/>
    </location>
</feature>
<evidence type="ECO:0000256" key="4">
    <source>
        <dbReference type="ARBA" id="ARBA00023136"/>
    </source>
</evidence>
<evidence type="ECO:0000256" key="2">
    <source>
        <dbReference type="ARBA" id="ARBA00022692"/>
    </source>
</evidence>
<dbReference type="RefSeq" id="WP_055083013.1">
    <property type="nucleotide sequence ID" value="NZ_CXSU01000005.1"/>
</dbReference>
<dbReference type="Pfam" id="PF00892">
    <property type="entry name" value="EamA"/>
    <property type="match status" value="1"/>
</dbReference>
<feature type="transmembrane region" description="Helical" evidence="5">
    <location>
        <begin position="113"/>
        <end position="131"/>
    </location>
</feature>
<dbReference type="InterPro" id="IPR000620">
    <property type="entry name" value="EamA_dom"/>
</dbReference>
<dbReference type="PANTHER" id="PTHR32322">
    <property type="entry name" value="INNER MEMBRANE TRANSPORTER"/>
    <property type="match status" value="1"/>
</dbReference>
<dbReference type="STRING" id="420998.JDO7802_00649"/>